<sequence>MKNPLSRAFRRPRPQPENPGVGLDEAFDSLKNRPKMWDRSRMGEKGEVRQAVLQRLLDDIQRDQKRNRRLYQTISAAASVLLIAVVGWLGVEYRHELQRIIFPAELIVVSTGEGELKTLTLSDGSEISMNESSTIRYPSRFARDKREVMLLDGEAFFQVQKDPNRPFFARTNITTTRVLGTSFNINAYAWMETEQITVASGQVSIANEILAPNDQLVYEKESGITSRRVVKAEDVALWRDGRLAFVDQDFKSVARILENKFGVVIQFGDADLKALRFTARFEKADGLLEVLDLLTLAGGVEYRIVQNTVEITRPNQQNNRPMMK</sequence>
<dbReference type="Gene3D" id="3.55.50.30">
    <property type="match status" value="1"/>
</dbReference>
<gene>
    <name evidence="5" type="ORF">ACFOET_00670</name>
</gene>
<dbReference type="InterPro" id="IPR012373">
    <property type="entry name" value="Ferrdict_sens_TM"/>
</dbReference>
<dbReference type="EMBL" id="JBHRTA010000003">
    <property type="protein sequence ID" value="MFC3196113.1"/>
    <property type="molecule type" value="Genomic_DNA"/>
</dbReference>
<name>A0ABV7JDC2_9SPHI</name>
<evidence type="ECO:0000256" key="2">
    <source>
        <dbReference type="SAM" id="Phobius"/>
    </source>
</evidence>
<dbReference type="InterPro" id="IPR006860">
    <property type="entry name" value="FecR"/>
</dbReference>
<keyword evidence="2" id="KW-0812">Transmembrane</keyword>
<accession>A0ABV7JDC2</accession>
<keyword evidence="2" id="KW-0472">Membrane</keyword>
<dbReference type="RefSeq" id="WP_379018504.1">
    <property type="nucleotide sequence ID" value="NZ_JBHRTA010000003.1"/>
</dbReference>
<dbReference type="InterPro" id="IPR032508">
    <property type="entry name" value="FecR_C"/>
</dbReference>
<reference evidence="6" key="1">
    <citation type="journal article" date="2019" name="Int. J. Syst. Evol. Microbiol.">
        <title>The Global Catalogue of Microorganisms (GCM) 10K type strain sequencing project: providing services to taxonomists for standard genome sequencing and annotation.</title>
        <authorList>
            <consortium name="The Broad Institute Genomics Platform"/>
            <consortium name="The Broad Institute Genome Sequencing Center for Infectious Disease"/>
            <person name="Wu L."/>
            <person name="Ma J."/>
        </authorList>
    </citation>
    <scope>NUCLEOTIDE SEQUENCE [LARGE SCALE GENOMIC DNA]</scope>
    <source>
        <strain evidence="6">KCTC 52416</strain>
    </source>
</reference>
<evidence type="ECO:0000256" key="1">
    <source>
        <dbReference type="SAM" id="MobiDB-lite"/>
    </source>
</evidence>
<evidence type="ECO:0000259" key="3">
    <source>
        <dbReference type="Pfam" id="PF04773"/>
    </source>
</evidence>
<dbReference type="PANTHER" id="PTHR30273">
    <property type="entry name" value="PERIPLASMIC SIGNAL SENSOR AND SIGMA FACTOR ACTIVATOR FECR-RELATED"/>
    <property type="match status" value="1"/>
</dbReference>
<feature type="domain" description="Protein FecR C-terminal" evidence="4">
    <location>
        <begin position="243"/>
        <end position="311"/>
    </location>
</feature>
<dbReference type="Pfam" id="PF04773">
    <property type="entry name" value="FecR"/>
    <property type="match status" value="1"/>
</dbReference>
<dbReference type="Gene3D" id="2.60.120.1440">
    <property type="match status" value="1"/>
</dbReference>
<evidence type="ECO:0000313" key="5">
    <source>
        <dbReference type="EMBL" id="MFC3196113.1"/>
    </source>
</evidence>
<feature type="transmembrane region" description="Helical" evidence="2">
    <location>
        <begin position="70"/>
        <end position="91"/>
    </location>
</feature>
<dbReference type="PANTHER" id="PTHR30273:SF2">
    <property type="entry name" value="PROTEIN FECR"/>
    <property type="match status" value="1"/>
</dbReference>
<protein>
    <submittedName>
        <fullName evidence="5">FecR family protein</fullName>
    </submittedName>
</protein>
<evidence type="ECO:0000259" key="4">
    <source>
        <dbReference type="Pfam" id="PF16344"/>
    </source>
</evidence>
<feature type="region of interest" description="Disordered" evidence="1">
    <location>
        <begin position="1"/>
        <end position="26"/>
    </location>
</feature>
<evidence type="ECO:0000313" key="6">
    <source>
        <dbReference type="Proteomes" id="UP001595526"/>
    </source>
</evidence>
<proteinExistence type="predicted"/>
<keyword evidence="2" id="KW-1133">Transmembrane helix</keyword>
<keyword evidence="6" id="KW-1185">Reference proteome</keyword>
<feature type="domain" description="FecR protein" evidence="3">
    <location>
        <begin position="108"/>
        <end position="203"/>
    </location>
</feature>
<dbReference type="Pfam" id="PF16344">
    <property type="entry name" value="FecR_C"/>
    <property type="match status" value="1"/>
</dbReference>
<comment type="caution">
    <text evidence="5">The sequence shown here is derived from an EMBL/GenBank/DDBJ whole genome shotgun (WGS) entry which is preliminary data.</text>
</comment>
<dbReference type="Proteomes" id="UP001595526">
    <property type="component" value="Unassembled WGS sequence"/>
</dbReference>
<organism evidence="5 6">
    <name type="scientific">Parapedobacter deserti</name>
    <dbReference type="NCBI Taxonomy" id="1912957"/>
    <lineage>
        <taxon>Bacteria</taxon>
        <taxon>Pseudomonadati</taxon>
        <taxon>Bacteroidota</taxon>
        <taxon>Sphingobacteriia</taxon>
        <taxon>Sphingobacteriales</taxon>
        <taxon>Sphingobacteriaceae</taxon>
        <taxon>Parapedobacter</taxon>
    </lineage>
</organism>